<dbReference type="AlphaFoldDB" id="A0A8H5D5L4"/>
<name>A0A8H5D5L4_9AGAR</name>
<dbReference type="Proteomes" id="UP000559027">
    <property type="component" value="Unassembled WGS sequence"/>
</dbReference>
<evidence type="ECO:0000313" key="2">
    <source>
        <dbReference type="Proteomes" id="UP000559027"/>
    </source>
</evidence>
<proteinExistence type="predicted"/>
<reference evidence="1 2" key="1">
    <citation type="journal article" date="2020" name="ISME J.">
        <title>Uncovering the hidden diversity of litter-decomposition mechanisms in mushroom-forming fungi.</title>
        <authorList>
            <person name="Floudas D."/>
            <person name="Bentzer J."/>
            <person name="Ahren D."/>
            <person name="Johansson T."/>
            <person name="Persson P."/>
            <person name="Tunlid A."/>
        </authorList>
    </citation>
    <scope>NUCLEOTIDE SEQUENCE [LARGE SCALE GENOMIC DNA]</scope>
    <source>
        <strain evidence="1 2">CBS 146.42</strain>
    </source>
</reference>
<keyword evidence="2" id="KW-1185">Reference proteome</keyword>
<sequence>MWVRDDRYMNFGGGCFAQVLSILTVETFSNNLDMSNRLENGGRGCLKSAGQVANMVRMDDIMIFLWSRNSSTRTELFNFLAGPTHDWSWWKFIPQRVRHPTSGAQLLLVSMPDADSHFMFEKKQGFRRILGRMDKAGVKFSTHIWLHDIYEHWHIINGMPGGWSCLKGIFEGDVKVEMDNMTFLSVGWEDVSLKNGQEEEQVIQKALKSDVKKGLAFAQLPLMDNGEAWHVIDGIIDVTRALLGGGAGTEDRSKRLSVIADDIRERKKNRDEEDSRVRLLQDELGELYAELNKTEYGRSLRGKFRKADDDQKRIMEPLLAQLDTEGLEPKEKEKLERMIEEEYLLCLRDFRGHFAEVRAMGIRVGYNLREFYGLREPKKRFGLF</sequence>
<protein>
    <submittedName>
        <fullName evidence="1">Uncharacterized protein</fullName>
    </submittedName>
</protein>
<organism evidence="1 2">
    <name type="scientific">Leucocoprinus leucothites</name>
    <dbReference type="NCBI Taxonomy" id="201217"/>
    <lineage>
        <taxon>Eukaryota</taxon>
        <taxon>Fungi</taxon>
        <taxon>Dikarya</taxon>
        <taxon>Basidiomycota</taxon>
        <taxon>Agaricomycotina</taxon>
        <taxon>Agaricomycetes</taxon>
        <taxon>Agaricomycetidae</taxon>
        <taxon>Agaricales</taxon>
        <taxon>Agaricineae</taxon>
        <taxon>Agaricaceae</taxon>
        <taxon>Leucocoprinus</taxon>
    </lineage>
</organism>
<comment type="caution">
    <text evidence="1">The sequence shown here is derived from an EMBL/GenBank/DDBJ whole genome shotgun (WGS) entry which is preliminary data.</text>
</comment>
<gene>
    <name evidence="1" type="ORF">D9756_006910</name>
</gene>
<accession>A0A8H5D5L4</accession>
<dbReference type="EMBL" id="JAACJO010000009">
    <property type="protein sequence ID" value="KAF5354004.1"/>
    <property type="molecule type" value="Genomic_DNA"/>
</dbReference>
<dbReference type="OrthoDB" id="10518538at2759"/>
<evidence type="ECO:0000313" key="1">
    <source>
        <dbReference type="EMBL" id="KAF5354004.1"/>
    </source>
</evidence>